<gene>
    <name evidence="1" type="ORF">J2X94_001159</name>
</gene>
<keyword evidence="2" id="KW-1185">Reference proteome</keyword>
<name>A0ABT9T6D9_9GAMM</name>
<sequence length="47" mass="5433">MIEVKLRDGDTAIEVASLWRWSHYGDETDIIAYRIIPEQPTNQSGEQ</sequence>
<comment type="caution">
    <text evidence="1">The sequence shown here is derived from an EMBL/GenBank/DDBJ whole genome shotgun (WGS) entry which is preliminary data.</text>
</comment>
<evidence type="ECO:0000313" key="1">
    <source>
        <dbReference type="EMBL" id="MDQ0019031.1"/>
    </source>
</evidence>
<dbReference type="EMBL" id="JAUSSJ010000001">
    <property type="protein sequence ID" value="MDQ0019031.1"/>
    <property type="molecule type" value="Genomic_DNA"/>
</dbReference>
<accession>A0ABT9T6D9</accession>
<evidence type="ECO:0000313" key="2">
    <source>
        <dbReference type="Proteomes" id="UP001244623"/>
    </source>
</evidence>
<dbReference type="RefSeq" id="WP_307618085.1">
    <property type="nucleotide sequence ID" value="NZ_JAUSSJ010000001.1"/>
</dbReference>
<proteinExistence type="predicted"/>
<reference evidence="1 2" key="1">
    <citation type="submission" date="2023-07" db="EMBL/GenBank/DDBJ databases">
        <title>Sorghum-associated microbial communities from plants grown in Nebraska, USA.</title>
        <authorList>
            <person name="Schachtman D."/>
        </authorList>
    </citation>
    <scope>NUCLEOTIDE SEQUENCE [LARGE SCALE GENOMIC DNA]</scope>
    <source>
        <strain evidence="1 2">CC49</strain>
    </source>
</reference>
<protein>
    <submittedName>
        <fullName evidence="1">Uncharacterized protein</fullName>
    </submittedName>
</protein>
<organism evidence="1 2">
    <name type="scientific">[Curtobacterium] plantarum</name>
    <dbReference type="NCBI Taxonomy" id="221276"/>
    <lineage>
        <taxon>Bacteria</taxon>
        <taxon>Pseudomonadati</taxon>
        <taxon>Pseudomonadota</taxon>
        <taxon>Gammaproteobacteria</taxon>
        <taxon>Enterobacterales</taxon>
        <taxon>Erwiniaceae</taxon>
        <taxon>Pantoea</taxon>
    </lineage>
</organism>
<dbReference type="Proteomes" id="UP001244623">
    <property type="component" value="Unassembled WGS sequence"/>
</dbReference>